<reference evidence="12" key="1">
    <citation type="submission" date="2020-08" db="EMBL/GenBank/DDBJ databases">
        <title>Novel species isolated from subtropical streams in China.</title>
        <authorList>
            <person name="Lu H."/>
        </authorList>
    </citation>
    <scope>NUCLEOTIDE SEQUENCE</scope>
    <source>
        <strain evidence="12">KACC 12607</strain>
    </source>
</reference>
<evidence type="ECO:0000256" key="1">
    <source>
        <dbReference type="ARBA" id="ARBA00002254"/>
    </source>
</evidence>
<dbReference type="GO" id="GO:0071973">
    <property type="term" value="P:bacterial-type flagellum-dependent cell motility"/>
    <property type="evidence" value="ECO:0007669"/>
    <property type="project" value="InterPro"/>
</dbReference>
<dbReference type="RefSeq" id="WP_186913991.1">
    <property type="nucleotide sequence ID" value="NZ_JACOFV010000021.1"/>
</dbReference>
<evidence type="ECO:0000256" key="6">
    <source>
        <dbReference type="ARBA" id="ARBA00022692"/>
    </source>
</evidence>
<evidence type="ECO:0000256" key="4">
    <source>
        <dbReference type="ARBA" id="ARBA00022475"/>
    </source>
</evidence>
<keyword evidence="6 10" id="KW-0812">Transmembrane</keyword>
<keyword evidence="9 10" id="KW-0472">Membrane</keyword>
<evidence type="ECO:0000256" key="2">
    <source>
        <dbReference type="ARBA" id="ARBA00004162"/>
    </source>
</evidence>
<feature type="compositionally biased region" description="Low complexity" evidence="11">
    <location>
        <begin position="88"/>
        <end position="100"/>
    </location>
</feature>
<comment type="subcellular location">
    <subcellularLocation>
        <location evidence="10">Cell inner membrane</location>
    </subcellularLocation>
    <subcellularLocation>
        <location evidence="2">Cell membrane</location>
        <topology evidence="2">Single-pass membrane protein</topology>
    </subcellularLocation>
</comment>
<feature type="region of interest" description="Disordered" evidence="11">
    <location>
        <begin position="87"/>
        <end position="106"/>
    </location>
</feature>
<evidence type="ECO:0000256" key="3">
    <source>
        <dbReference type="ARBA" id="ARBA00008281"/>
    </source>
</evidence>
<evidence type="ECO:0000256" key="8">
    <source>
        <dbReference type="ARBA" id="ARBA00022989"/>
    </source>
</evidence>
<accession>A0A923HHB6</accession>
<dbReference type="GO" id="GO:0005886">
    <property type="term" value="C:plasma membrane"/>
    <property type="evidence" value="ECO:0007669"/>
    <property type="project" value="UniProtKB-SubCell"/>
</dbReference>
<keyword evidence="12" id="KW-0282">Flagellum</keyword>
<dbReference type="Proteomes" id="UP000634011">
    <property type="component" value="Unassembled WGS sequence"/>
</dbReference>
<protein>
    <recommendedName>
        <fullName evidence="10">Flagellar protein FliL</fullName>
    </recommendedName>
</protein>
<feature type="region of interest" description="Disordered" evidence="11">
    <location>
        <begin position="50"/>
        <end position="74"/>
    </location>
</feature>
<dbReference type="EMBL" id="JACOFV010000021">
    <property type="protein sequence ID" value="MBC3864046.1"/>
    <property type="molecule type" value="Genomic_DNA"/>
</dbReference>
<keyword evidence="5 10" id="KW-0145">Chemotaxis</keyword>
<organism evidence="12 13">
    <name type="scientific">Undibacterium jejuense</name>
    <dbReference type="NCBI Taxonomy" id="1344949"/>
    <lineage>
        <taxon>Bacteria</taxon>
        <taxon>Pseudomonadati</taxon>
        <taxon>Pseudomonadota</taxon>
        <taxon>Betaproteobacteria</taxon>
        <taxon>Burkholderiales</taxon>
        <taxon>Oxalobacteraceae</taxon>
        <taxon>Undibacterium</taxon>
    </lineage>
</organism>
<dbReference type="InterPro" id="IPR005503">
    <property type="entry name" value="FliL"/>
</dbReference>
<keyword evidence="7 10" id="KW-0283">Flagellar rotation</keyword>
<keyword evidence="8 10" id="KW-1133">Transmembrane helix</keyword>
<feature type="transmembrane region" description="Helical" evidence="10">
    <location>
        <begin position="113"/>
        <end position="135"/>
    </location>
</feature>
<evidence type="ECO:0000256" key="7">
    <source>
        <dbReference type="ARBA" id="ARBA00022779"/>
    </source>
</evidence>
<proteinExistence type="inferred from homology"/>
<gene>
    <name evidence="12" type="ORF">H8K32_18210</name>
</gene>
<keyword evidence="4" id="KW-1003">Cell membrane</keyword>
<evidence type="ECO:0000256" key="9">
    <source>
        <dbReference type="ARBA" id="ARBA00023136"/>
    </source>
</evidence>
<dbReference type="AlphaFoldDB" id="A0A923HHB6"/>
<sequence length="241" mass="26817">MPNEKNKASLLSAQLDFEGVASPPAKSEALDFFDLDIDANARTDMLEEYLPSPLLPDSPVAEPQSSANTVRTPSTVVKEPVVPELLKPQKSVSRSNSSNKSSKKKKEGKSDNFALYAAIVALCGFLAVFVAIFYVKVIADDGETPTYLTLPETVVNVDNNVVRIKITLQVEKKDRGWLNTNKVTLMQLLPIVMTKIDPNDLHSEEGFDLVREKLRVELNREMKTDKIQSVLLDQLLMKSRD</sequence>
<evidence type="ECO:0000313" key="13">
    <source>
        <dbReference type="Proteomes" id="UP000634011"/>
    </source>
</evidence>
<comment type="caution">
    <text evidence="12">The sequence shown here is derived from an EMBL/GenBank/DDBJ whole genome shotgun (WGS) entry which is preliminary data.</text>
</comment>
<feature type="compositionally biased region" description="Polar residues" evidence="11">
    <location>
        <begin position="63"/>
        <end position="74"/>
    </location>
</feature>
<name>A0A923HHB6_9BURK</name>
<comment type="function">
    <text evidence="1 10">Controls the rotational direction of flagella during chemotaxis.</text>
</comment>
<dbReference type="GO" id="GO:0009425">
    <property type="term" value="C:bacterial-type flagellum basal body"/>
    <property type="evidence" value="ECO:0007669"/>
    <property type="project" value="InterPro"/>
</dbReference>
<dbReference type="GO" id="GO:0006935">
    <property type="term" value="P:chemotaxis"/>
    <property type="evidence" value="ECO:0007669"/>
    <property type="project" value="UniProtKB-KW"/>
</dbReference>
<evidence type="ECO:0000313" key="12">
    <source>
        <dbReference type="EMBL" id="MBC3864046.1"/>
    </source>
</evidence>
<keyword evidence="13" id="KW-1185">Reference proteome</keyword>
<evidence type="ECO:0000256" key="10">
    <source>
        <dbReference type="RuleBase" id="RU364125"/>
    </source>
</evidence>
<keyword evidence="12" id="KW-0969">Cilium</keyword>
<keyword evidence="12" id="KW-0966">Cell projection</keyword>
<dbReference type="Pfam" id="PF03748">
    <property type="entry name" value="FliL"/>
    <property type="match status" value="1"/>
</dbReference>
<keyword evidence="10" id="KW-0997">Cell inner membrane</keyword>
<evidence type="ECO:0000256" key="11">
    <source>
        <dbReference type="SAM" id="MobiDB-lite"/>
    </source>
</evidence>
<comment type="similarity">
    <text evidence="3 10">Belongs to the FliL family.</text>
</comment>
<evidence type="ECO:0000256" key="5">
    <source>
        <dbReference type="ARBA" id="ARBA00022500"/>
    </source>
</evidence>